<accession>A0AAQ3WKK3</accession>
<dbReference type="AlphaFoldDB" id="A0AAQ3WKK3"/>
<dbReference type="Proteomes" id="UP001341281">
    <property type="component" value="Chromosome 03"/>
</dbReference>
<feature type="region of interest" description="Disordered" evidence="1">
    <location>
        <begin position="98"/>
        <end position="156"/>
    </location>
</feature>
<feature type="compositionally biased region" description="Polar residues" evidence="1">
    <location>
        <begin position="20"/>
        <end position="34"/>
    </location>
</feature>
<sequence length="156" mass="17621">MVPSWMACQMVPPLQHSEDTTVGETQTNRQQETTGEGGEKNIKYNAGRKSDPKNCEENKKPEAGKMYVQWLNLSALQLQHRKVKEEAEASTLRLLQEEAEEARQELEEEEHHHSPAQRHWTEPREAPCQANQQVSRSTCPLAPSKAGSTQPCAPHL</sequence>
<feature type="compositionally biased region" description="Polar residues" evidence="1">
    <location>
        <begin position="129"/>
        <end position="138"/>
    </location>
</feature>
<protein>
    <submittedName>
        <fullName evidence="2">Uncharacterized protein</fullName>
    </submittedName>
</protein>
<feature type="compositionally biased region" description="Basic and acidic residues" evidence="1">
    <location>
        <begin position="101"/>
        <end position="125"/>
    </location>
</feature>
<feature type="region of interest" description="Disordered" evidence="1">
    <location>
        <begin position="11"/>
        <end position="60"/>
    </location>
</feature>
<evidence type="ECO:0000256" key="1">
    <source>
        <dbReference type="SAM" id="MobiDB-lite"/>
    </source>
</evidence>
<gene>
    <name evidence="2" type="ORF">U9M48_014221</name>
</gene>
<keyword evidence="3" id="KW-1185">Reference proteome</keyword>
<feature type="compositionally biased region" description="Polar residues" evidence="1">
    <location>
        <begin position="146"/>
        <end position="156"/>
    </location>
</feature>
<name>A0AAQ3WKK3_PASNO</name>
<evidence type="ECO:0000313" key="2">
    <source>
        <dbReference type="EMBL" id="WVZ64746.1"/>
    </source>
</evidence>
<reference evidence="2 3" key="1">
    <citation type="submission" date="2024-02" db="EMBL/GenBank/DDBJ databases">
        <title>High-quality chromosome-scale genome assembly of Pensacola bahiagrass (Paspalum notatum Flugge var. saurae).</title>
        <authorList>
            <person name="Vega J.M."/>
            <person name="Podio M."/>
            <person name="Orjuela J."/>
            <person name="Siena L.A."/>
            <person name="Pessino S.C."/>
            <person name="Combes M.C."/>
            <person name="Mariac C."/>
            <person name="Albertini E."/>
            <person name="Pupilli F."/>
            <person name="Ortiz J.P.A."/>
            <person name="Leblanc O."/>
        </authorList>
    </citation>
    <scope>NUCLEOTIDE SEQUENCE [LARGE SCALE GENOMIC DNA]</scope>
    <source>
        <strain evidence="2">R1</strain>
        <tissue evidence="2">Leaf</tissue>
    </source>
</reference>
<dbReference type="EMBL" id="CP144747">
    <property type="protein sequence ID" value="WVZ64746.1"/>
    <property type="molecule type" value="Genomic_DNA"/>
</dbReference>
<organism evidence="2 3">
    <name type="scientific">Paspalum notatum var. saurae</name>
    <dbReference type="NCBI Taxonomy" id="547442"/>
    <lineage>
        <taxon>Eukaryota</taxon>
        <taxon>Viridiplantae</taxon>
        <taxon>Streptophyta</taxon>
        <taxon>Embryophyta</taxon>
        <taxon>Tracheophyta</taxon>
        <taxon>Spermatophyta</taxon>
        <taxon>Magnoliopsida</taxon>
        <taxon>Liliopsida</taxon>
        <taxon>Poales</taxon>
        <taxon>Poaceae</taxon>
        <taxon>PACMAD clade</taxon>
        <taxon>Panicoideae</taxon>
        <taxon>Andropogonodae</taxon>
        <taxon>Paspaleae</taxon>
        <taxon>Paspalinae</taxon>
        <taxon>Paspalum</taxon>
    </lineage>
</organism>
<proteinExistence type="predicted"/>
<evidence type="ECO:0000313" key="3">
    <source>
        <dbReference type="Proteomes" id="UP001341281"/>
    </source>
</evidence>
<feature type="compositionally biased region" description="Basic and acidic residues" evidence="1">
    <location>
        <begin position="37"/>
        <end position="60"/>
    </location>
</feature>